<dbReference type="InterPro" id="IPR037523">
    <property type="entry name" value="VOC_core"/>
</dbReference>
<dbReference type="InterPro" id="IPR052164">
    <property type="entry name" value="Anthracycline_SecMetBiosynth"/>
</dbReference>
<evidence type="ECO:0000313" key="3">
    <source>
        <dbReference type="Proteomes" id="UP000501179"/>
    </source>
</evidence>
<dbReference type="InterPro" id="IPR004360">
    <property type="entry name" value="Glyas_Fos-R_dOase_dom"/>
</dbReference>
<reference evidence="2 3" key="1">
    <citation type="submission" date="2020-03" db="EMBL/GenBank/DDBJ databases">
        <title>A novel species.</title>
        <authorList>
            <person name="Gao J."/>
        </authorList>
    </citation>
    <scope>NUCLEOTIDE SEQUENCE [LARGE SCALE GENOMIC DNA]</scope>
    <source>
        <strain evidence="2 3">QMT-12</strain>
    </source>
</reference>
<dbReference type="AlphaFoldDB" id="A0A6G9GUB3"/>
<organism evidence="2 3">
    <name type="scientific">Streptomyces liangshanensis</name>
    <dbReference type="NCBI Taxonomy" id="2717324"/>
    <lineage>
        <taxon>Bacteria</taxon>
        <taxon>Bacillati</taxon>
        <taxon>Actinomycetota</taxon>
        <taxon>Actinomycetes</taxon>
        <taxon>Kitasatosporales</taxon>
        <taxon>Streptomycetaceae</taxon>
        <taxon>Streptomyces</taxon>
    </lineage>
</organism>
<evidence type="ECO:0000259" key="1">
    <source>
        <dbReference type="PROSITE" id="PS51819"/>
    </source>
</evidence>
<dbReference type="Gene3D" id="3.10.180.10">
    <property type="entry name" value="2,3-Dihydroxybiphenyl 1,2-Dioxygenase, domain 1"/>
    <property type="match status" value="2"/>
</dbReference>
<gene>
    <name evidence="2" type="ORF">HA039_04520</name>
</gene>
<feature type="domain" description="VOC" evidence="1">
    <location>
        <begin position="10"/>
        <end position="123"/>
    </location>
</feature>
<dbReference type="SUPFAM" id="SSF54593">
    <property type="entry name" value="Glyoxalase/Bleomycin resistance protein/Dihydroxybiphenyl dioxygenase"/>
    <property type="match status" value="2"/>
</dbReference>
<dbReference type="EMBL" id="CP050177">
    <property type="protein sequence ID" value="QIQ01649.1"/>
    <property type="molecule type" value="Genomic_DNA"/>
</dbReference>
<dbReference type="Proteomes" id="UP000501179">
    <property type="component" value="Chromosome"/>
</dbReference>
<protein>
    <submittedName>
        <fullName evidence="2">VOC family protein</fullName>
    </submittedName>
</protein>
<dbReference type="RefSeq" id="WP_167024103.1">
    <property type="nucleotide sequence ID" value="NZ_CP050177.1"/>
</dbReference>
<sequence length="265" mass="26781">MLTTPFAAGSPNWTELATPDPAGAGDFYRGVFGWEYASAGPGTGGYGLFRLGGGTVAGVLPAGGGQAPPVWSVSFLTPDADATAKAAEAAGGSVVRPPADVLDLGRTATLADGAGAAFVVWEPGTGEGLDLVDVPGGLTWVELYTPDEDAAFGFYSAVFGWEALSTPIPGGRGTYRMVNPAGRGPDAMFGGFVPLGSDPPEAGSDPHWLLYFAVTDCDATVTRTRTLGGTVLTAPADVEGVGRFAKLTDPSGASFAIMQGVAQAM</sequence>
<dbReference type="CDD" id="cd07247">
    <property type="entry name" value="SgaA_N_like"/>
    <property type="match status" value="2"/>
</dbReference>
<keyword evidence="3" id="KW-1185">Reference proteome</keyword>
<proteinExistence type="predicted"/>
<dbReference type="PANTHER" id="PTHR33993:SF10">
    <property type="entry name" value="CONSERVED PROTEIN"/>
    <property type="match status" value="1"/>
</dbReference>
<dbReference type="PROSITE" id="PS51819">
    <property type="entry name" value="VOC"/>
    <property type="match status" value="2"/>
</dbReference>
<dbReference type="InterPro" id="IPR029068">
    <property type="entry name" value="Glyas_Bleomycin-R_OHBP_Dase"/>
</dbReference>
<evidence type="ECO:0000313" key="2">
    <source>
        <dbReference type="EMBL" id="QIQ01649.1"/>
    </source>
</evidence>
<accession>A0A6G9GUB3</accession>
<feature type="domain" description="VOC" evidence="1">
    <location>
        <begin position="137"/>
        <end position="260"/>
    </location>
</feature>
<dbReference type="KEGG" id="slia:HA039_04520"/>
<dbReference type="PANTHER" id="PTHR33993">
    <property type="entry name" value="GLYOXALASE-RELATED"/>
    <property type="match status" value="1"/>
</dbReference>
<dbReference type="Pfam" id="PF00903">
    <property type="entry name" value="Glyoxalase"/>
    <property type="match status" value="2"/>
</dbReference>
<name>A0A6G9GUB3_9ACTN</name>